<dbReference type="OrthoDB" id="11320at10239"/>
<proteinExistence type="predicted"/>
<dbReference type="GeneID" id="5658860"/>
<organismHost>
    <name type="scientific">Chlorella</name>
    <dbReference type="NCBI Taxonomy" id="3071"/>
</organismHost>
<accession>A7IWV9</accession>
<dbReference type="Proteomes" id="UP000202419">
    <property type="component" value="Segment"/>
</dbReference>
<dbReference type="EMBL" id="DQ491002">
    <property type="protein sequence ID" value="ABT14833.1"/>
    <property type="molecule type" value="Genomic_DNA"/>
</dbReference>
<evidence type="ECO:0000313" key="1">
    <source>
        <dbReference type="EMBL" id="ABT14833.1"/>
    </source>
</evidence>
<dbReference type="KEGG" id="vg:5658860"/>
<gene>
    <name evidence="1" type="primary">B434L</name>
    <name evidence="1" type="ORF">NY2A_B434L</name>
</gene>
<evidence type="ECO:0000313" key="2">
    <source>
        <dbReference type="Proteomes" id="UP000202419"/>
    </source>
</evidence>
<sequence>MVETTQHFVTIESSNRLNSANTTPANYTVDLPQRYRNIWSAMLVNIALPAVSPPQKYVYLDIDKLNTIDSTSPSGGVNFSLAKIPMSLPGQGNVYYLDTSINSFPNIPLQNPVATIDKLNVKLKDANGNVLTIPAGNEHSFMIQLTCGDYIPRGGGSTITQQGRILGGTR</sequence>
<dbReference type="RefSeq" id="YP_001497630.1">
    <property type="nucleotide sequence ID" value="NC_009898.1"/>
</dbReference>
<keyword evidence="2" id="KW-1185">Reference proteome</keyword>
<protein>
    <submittedName>
        <fullName evidence="1">Uncharacterized protein B434L</fullName>
    </submittedName>
</protein>
<name>A7IWV9_PBCVN</name>
<reference evidence="1 2" key="1">
    <citation type="journal article" date="2007" name="Virology">
        <title>Sequence and annotation of the 369-kb NY-2A and the 345-kb AR158 viruses that infect Chlorella NC64A.</title>
        <authorList>
            <person name="Fitzgerald L.A."/>
            <person name="Graves M.V."/>
            <person name="Li X."/>
            <person name="Feldblyum T."/>
            <person name="Nierman W.C."/>
            <person name="Van Etten J.L."/>
        </authorList>
    </citation>
    <scope>NUCLEOTIDE SEQUENCE [LARGE SCALE GENOMIC DNA]</scope>
    <source>
        <strain evidence="1 2">NY-2A</strain>
    </source>
</reference>
<organism evidence="1 2">
    <name type="scientific">Paramecium bursaria Chlorella virus NY2A</name>
    <name type="common">PBCV-NY2A</name>
    <dbReference type="NCBI Taxonomy" id="46021"/>
    <lineage>
        <taxon>Viruses</taxon>
        <taxon>Varidnaviria</taxon>
        <taxon>Bamfordvirae</taxon>
        <taxon>Nucleocytoviricota</taxon>
        <taxon>Megaviricetes</taxon>
        <taxon>Algavirales</taxon>
        <taxon>Phycodnaviridae</taxon>
        <taxon>Chlorovirus</taxon>
        <taxon>Chlorovirus americanus</taxon>
    </lineage>
</organism>